<protein>
    <recommendedName>
        <fullName evidence="4">Phospho-2-dehydro-3-deoxyheptonate aldolase</fullName>
        <ecNumber evidence="4">2.5.1.54</ecNumber>
    </recommendedName>
</protein>
<comment type="caution">
    <text evidence="5">The sequence shown here is derived from an EMBL/GenBank/DDBJ whole genome shotgun (WGS) entry which is preliminary data.</text>
</comment>
<keyword evidence="6" id="KW-1185">Reference proteome</keyword>
<keyword evidence="2 4" id="KW-0808">Transferase</keyword>
<dbReference type="Proteomes" id="UP000654947">
    <property type="component" value="Unassembled WGS sequence"/>
</dbReference>
<reference evidence="5 6" key="1">
    <citation type="journal article" date="2014" name="Int. J. Syst. Evol. Microbiol.">
        <title>Complete genome sequence of Corynebacterium casei LMG S-19264T (=DSM 44701T), isolated from a smear-ripened cheese.</title>
        <authorList>
            <consortium name="US DOE Joint Genome Institute (JGI-PGF)"/>
            <person name="Walter F."/>
            <person name="Albersmeier A."/>
            <person name="Kalinowski J."/>
            <person name="Ruckert C."/>
        </authorList>
    </citation>
    <scope>NUCLEOTIDE SEQUENCE [LARGE SCALE GENOMIC DNA]</scope>
    <source>
        <strain evidence="5 6">KCTC 19473</strain>
    </source>
</reference>
<dbReference type="GO" id="GO:0008652">
    <property type="term" value="P:amino acid biosynthetic process"/>
    <property type="evidence" value="ECO:0007669"/>
    <property type="project" value="UniProtKB-KW"/>
</dbReference>
<evidence type="ECO:0000256" key="2">
    <source>
        <dbReference type="ARBA" id="ARBA00022679"/>
    </source>
</evidence>
<feature type="binding site" evidence="3">
    <location>
        <position position="235"/>
    </location>
    <ligand>
        <name>phosphoenolpyruvate</name>
        <dbReference type="ChEBI" id="CHEBI:58702"/>
    </ligand>
</feature>
<evidence type="ECO:0000313" key="5">
    <source>
        <dbReference type="EMBL" id="GHD35662.1"/>
    </source>
</evidence>
<dbReference type="InterPro" id="IPR002480">
    <property type="entry name" value="DAHP_synth_2"/>
</dbReference>
<dbReference type="Pfam" id="PF01474">
    <property type="entry name" value="DAHP_synth_2"/>
    <property type="match status" value="2"/>
</dbReference>
<feature type="binding site" evidence="3">
    <location>
        <position position="366"/>
    </location>
    <ligand>
        <name>Mn(2+)</name>
        <dbReference type="ChEBI" id="CHEBI:29035"/>
    </ligand>
</feature>
<keyword evidence="3" id="KW-0464">Manganese</keyword>
<feature type="binding site" evidence="3">
    <location>
        <position position="103"/>
    </location>
    <ligand>
        <name>phosphoenolpyruvate</name>
        <dbReference type="ChEBI" id="CHEBI:58702"/>
    </ligand>
</feature>
<gene>
    <name evidence="5" type="primary">phzC1</name>
    <name evidence="5" type="ORF">GCM10007147_42310</name>
</gene>
<dbReference type="Gene3D" id="3.20.20.70">
    <property type="entry name" value="Aldolase class I"/>
    <property type="match status" value="1"/>
</dbReference>
<proteinExistence type="inferred from homology"/>
<feature type="binding site" evidence="3">
    <location>
        <position position="266"/>
    </location>
    <ligand>
        <name>phosphoenolpyruvate</name>
        <dbReference type="ChEBI" id="CHEBI:58702"/>
    </ligand>
</feature>
<dbReference type="PANTHER" id="PTHR21337:SF0">
    <property type="entry name" value="PHOSPHO-2-DEHYDRO-3-DEOXYHEPTONATE ALDOLASE"/>
    <property type="match status" value="1"/>
</dbReference>
<dbReference type="GO" id="GO:0009073">
    <property type="term" value="P:aromatic amino acid family biosynthetic process"/>
    <property type="evidence" value="ECO:0007669"/>
    <property type="project" value="UniProtKB-KW"/>
</dbReference>
<dbReference type="EC" id="2.5.1.54" evidence="4"/>
<comment type="similarity">
    <text evidence="1 4">Belongs to the class-II DAHP synthase family.</text>
</comment>
<sequence length="385" mass="42521">MGVTRSTLAEQQPQWPDPHALAKVKEELGNLPELVTEEEIEALSVNLRAVARGESLLLHGGDCMEPFTDSGLDRVTLKVGQLSDLSTLMRAGSGMPRVTVIGRIAGQHAKPRSQEYDWSPDGTRMPVYRGDAVNRPTPDRRLREADAGRMLESYRHSALALSALRQSWSGKPKHDRVFASHELLLLPYERALFRKGERGSYATSAHFGWVGERTRSLDGSHMDFSASVHNPIGVKLGYGVTPAELVSLVEKLNPERLEGRLTLISRMGVRNIELVLPDLVRAVRESGVPVIWICDPMHGNTYRSTSGEKTRSVPDIQEEADSFVRVLRAGGVQPAGLSLEVTPDQVTECVWSSGQERFPRYQSACDPRLDPQQAAAVVEAFTENL</sequence>
<feature type="binding site" evidence="3">
    <location>
        <position position="340"/>
    </location>
    <ligand>
        <name>Mn(2+)</name>
        <dbReference type="ChEBI" id="CHEBI:29035"/>
    </ligand>
</feature>
<accession>A0A919CL19</accession>
<evidence type="ECO:0000256" key="1">
    <source>
        <dbReference type="ARBA" id="ARBA00008911"/>
    </source>
</evidence>
<dbReference type="GO" id="GO:0003849">
    <property type="term" value="F:3-deoxy-7-phosphoheptulonate synthase activity"/>
    <property type="evidence" value="ECO:0007669"/>
    <property type="project" value="UniProtKB-EC"/>
</dbReference>
<feature type="binding site" evidence="3">
    <location>
        <position position="298"/>
    </location>
    <ligand>
        <name>Mn(2+)</name>
        <dbReference type="ChEBI" id="CHEBI:29035"/>
    </ligand>
</feature>
<dbReference type="RefSeq" id="WP_083904674.1">
    <property type="nucleotide sequence ID" value="NZ_BMXL01000035.1"/>
</dbReference>
<dbReference type="InterPro" id="IPR013785">
    <property type="entry name" value="Aldolase_TIM"/>
</dbReference>
<comment type="pathway">
    <text evidence="4">Metabolic intermediate biosynthesis; chorismate biosynthesis; chorismate from D-erythrose 4-phosphate and phosphoenolpyruvate: step 1/7.</text>
</comment>
<comment type="cofactor">
    <cofactor evidence="3">
        <name>Mn(2+)</name>
        <dbReference type="ChEBI" id="CHEBI:29035"/>
    </cofactor>
    <cofactor evidence="3">
        <name>Co(2+)</name>
        <dbReference type="ChEBI" id="CHEBI:48828"/>
    </cofactor>
    <cofactor evidence="3">
        <name>Cd(2+)</name>
        <dbReference type="ChEBI" id="CHEBI:48775"/>
    </cofactor>
    <text evidence="3">Binds 1 divalent cation per subunit. The enzyme is active with manganese, cobalt or cadmium ions.</text>
</comment>
<keyword evidence="4" id="KW-0057">Aromatic amino acid biosynthesis</keyword>
<evidence type="ECO:0000313" key="6">
    <source>
        <dbReference type="Proteomes" id="UP000654947"/>
    </source>
</evidence>
<comment type="catalytic activity">
    <reaction evidence="4">
        <text>D-erythrose 4-phosphate + phosphoenolpyruvate + H2O = 7-phospho-2-dehydro-3-deoxy-D-arabino-heptonate + phosphate</text>
        <dbReference type="Rhea" id="RHEA:14717"/>
        <dbReference type="ChEBI" id="CHEBI:15377"/>
        <dbReference type="ChEBI" id="CHEBI:16897"/>
        <dbReference type="ChEBI" id="CHEBI:43474"/>
        <dbReference type="ChEBI" id="CHEBI:58394"/>
        <dbReference type="ChEBI" id="CHEBI:58702"/>
        <dbReference type="EC" id="2.5.1.54"/>
    </reaction>
</comment>
<evidence type="ECO:0000256" key="3">
    <source>
        <dbReference type="PIRSR" id="PIRSR602480-1"/>
    </source>
</evidence>
<dbReference type="AlphaFoldDB" id="A0A919CL19"/>
<evidence type="ECO:0000256" key="4">
    <source>
        <dbReference type="RuleBase" id="RU363071"/>
    </source>
</evidence>
<keyword evidence="3" id="KW-0104">Cadmium</keyword>
<dbReference type="EMBL" id="BMXL01000035">
    <property type="protein sequence ID" value="GHD35662.1"/>
    <property type="molecule type" value="Genomic_DNA"/>
</dbReference>
<keyword evidence="4" id="KW-0028">Amino-acid biosynthesis</keyword>
<feature type="binding site" evidence="3">
    <location>
        <position position="63"/>
    </location>
    <ligand>
        <name>Mn(2+)</name>
        <dbReference type="ChEBI" id="CHEBI:29035"/>
    </ligand>
</feature>
<organism evidence="5 6">
    <name type="scientific">Nocardiopsis kunsanensis</name>
    <dbReference type="NCBI Taxonomy" id="141693"/>
    <lineage>
        <taxon>Bacteria</taxon>
        <taxon>Bacillati</taxon>
        <taxon>Actinomycetota</taxon>
        <taxon>Actinomycetes</taxon>
        <taxon>Streptosporangiales</taxon>
        <taxon>Nocardiopsidaceae</taxon>
        <taxon>Nocardiopsis</taxon>
    </lineage>
</organism>
<dbReference type="PANTHER" id="PTHR21337">
    <property type="entry name" value="PHOSPHO-2-DEHYDRO-3-DEOXYHEPTONATE ALDOLASE 1, 2"/>
    <property type="match status" value="1"/>
</dbReference>
<feature type="binding site" evidence="3">
    <location>
        <begin position="212"/>
        <end position="213"/>
    </location>
    <ligand>
        <name>phosphoenolpyruvate</name>
        <dbReference type="ChEBI" id="CHEBI:58702"/>
    </ligand>
</feature>
<dbReference type="SUPFAM" id="SSF51569">
    <property type="entry name" value="Aldolase"/>
    <property type="match status" value="1"/>
</dbReference>
<keyword evidence="3" id="KW-0170">Cobalt</keyword>
<name>A0A919CL19_9ACTN</name>